<dbReference type="SUPFAM" id="SSF51905">
    <property type="entry name" value="FAD/NAD(P)-binding domain"/>
    <property type="match status" value="1"/>
</dbReference>
<organism evidence="2 3">
    <name type="scientific">Pseudooceanicola marinus</name>
    <dbReference type="NCBI Taxonomy" id="396013"/>
    <lineage>
        <taxon>Bacteria</taxon>
        <taxon>Pseudomonadati</taxon>
        <taxon>Pseudomonadota</taxon>
        <taxon>Alphaproteobacteria</taxon>
        <taxon>Rhodobacterales</taxon>
        <taxon>Paracoccaceae</taxon>
        <taxon>Pseudooceanicola</taxon>
    </lineage>
</organism>
<dbReference type="RefSeq" id="WP_085886953.1">
    <property type="nucleotide sequence ID" value="NZ_FWFN01000002.1"/>
</dbReference>
<dbReference type="AlphaFoldDB" id="A0A1X6YRP1"/>
<gene>
    <name evidence="2" type="ORF">PSM7751_01050</name>
</gene>
<dbReference type="Gene3D" id="3.50.50.60">
    <property type="entry name" value="FAD/NAD(P)-binding domain"/>
    <property type="match status" value="1"/>
</dbReference>
<dbReference type="Proteomes" id="UP000193963">
    <property type="component" value="Unassembled WGS sequence"/>
</dbReference>
<feature type="transmembrane region" description="Helical" evidence="1">
    <location>
        <begin position="57"/>
        <end position="74"/>
    </location>
</feature>
<evidence type="ECO:0000256" key="1">
    <source>
        <dbReference type="SAM" id="Phobius"/>
    </source>
</evidence>
<name>A0A1X6YRP1_9RHOB</name>
<dbReference type="EMBL" id="FWFN01000002">
    <property type="protein sequence ID" value="SLN27384.1"/>
    <property type="molecule type" value="Genomic_DNA"/>
</dbReference>
<evidence type="ECO:0000313" key="2">
    <source>
        <dbReference type="EMBL" id="SLN27384.1"/>
    </source>
</evidence>
<dbReference type="InterPro" id="IPR036188">
    <property type="entry name" value="FAD/NAD-bd_sf"/>
</dbReference>
<protein>
    <submittedName>
        <fullName evidence="2">Uncharacterized protein</fullName>
    </submittedName>
</protein>
<sequence>MAAAQAGLRVTSLEKDSVARHASGVNAGGVRRLGRDLAEVPLSERPMRMAAVRAMRGRWVFLIAFILLELRFLVENDGL</sequence>
<keyword evidence="3" id="KW-1185">Reference proteome</keyword>
<reference evidence="2 3" key="1">
    <citation type="submission" date="2017-03" db="EMBL/GenBank/DDBJ databases">
        <authorList>
            <person name="Afonso C.L."/>
            <person name="Miller P.J."/>
            <person name="Scott M.A."/>
            <person name="Spackman E."/>
            <person name="Goraichik I."/>
            <person name="Dimitrov K.M."/>
            <person name="Suarez D.L."/>
            <person name="Swayne D.E."/>
        </authorList>
    </citation>
    <scope>NUCLEOTIDE SEQUENCE [LARGE SCALE GENOMIC DNA]</scope>
    <source>
        <strain evidence="2 3">CECT 7751</strain>
    </source>
</reference>
<keyword evidence="1" id="KW-0472">Membrane</keyword>
<keyword evidence="1" id="KW-0812">Transmembrane</keyword>
<evidence type="ECO:0000313" key="3">
    <source>
        <dbReference type="Proteomes" id="UP000193963"/>
    </source>
</evidence>
<proteinExistence type="predicted"/>
<keyword evidence="1" id="KW-1133">Transmembrane helix</keyword>
<accession>A0A1X6YRP1</accession>